<reference evidence="1" key="1">
    <citation type="journal article" date="2019" name="PLoS Negl. Trop. Dis.">
        <title>Revisiting the worldwide diversity of Leptospira species in the environment.</title>
        <authorList>
            <person name="Vincent A.T."/>
            <person name="Schiettekatte O."/>
            <person name="Bourhy P."/>
            <person name="Veyrier F.J."/>
            <person name="Picardeau M."/>
        </authorList>
    </citation>
    <scope>NUCLEOTIDE SEQUENCE [LARGE SCALE GENOMIC DNA]</scope>
    <source>
        <strain evidence="1">201300427</strain>
    </source>
</reference>
<dbReference type="EMBL" id="RQHW01000007">
    <property type="protein sequence ID" value="TGN20812.1"/>
    <property type="molecule type" value="Genomic_DNA"/>
</dbReference>
<gene>
    <name evidence="1" type="ORF">EHS15_01885</name>
</gene>
<accession>A0A4R9M3X9</accession>
<dbReference type="Proteomes" id="UP000298058">
    <property type="component" value="Unassembled WGS sequence"/>
</dbReference>
<keyword evidence="2" id="KW-1185">Reference proteome</keyword>
<sequence>MKIKILEITQSYSPSQKDENGEILIPEIPEESKTLVYENHIYEEILSLDSIVDDQNEVILRKKGKPVPTRWKKMNEEEQFEDYKARRLHAYSNEATKIAQATNKNLVVRIIETP</sequence>
<organism evidence="1 2">
    <name type="scientific">Leptospira idonii</name>
    <dbReference type="NCBI Taxonomy" id="1193500"/>
    <lineage>
        <taxon>Bacteria</taxon>
        <taxon>Pseudomonadati</taxon>
        <taxon>Spirochaetota</taxon>
        <taxon>Spirochaetia</taxon>
        <taxon>Leptospirales</taxon>
        <taxon>Leptospiraceae</taxon>
        <taxon>Leptospira</taxon>
    </lineage>
</organism>
<name>A0A4R9M3X9_9LEPT</name>
<evidence type="ECO:0000313" key="1">
    <source>
        <dbReference type="EMBL" id="TGN20812.1"/>
    </source>
</evidence>
<evidence type="ECO:0000313" key="2">
    <source>
        <dbReference type="Proteomes" id="UP000298058"/>
    </source>
</evidence>
<protein>
    <submittedName>
        <fullName evidence="1">Uncharacterized protein</fullName>
    </submittedName>
</protein>
<proteinExistence type="predicted"/>
<dbReference type="RefSeq" id="WP_135758847.1">
    <property type="nucleotide sequence ID" value="NZ_RQHW01000007.1"/>
</dbReference>
<dbReference type="AlphaFoldDB" id="A0A4R9M3X9"/>
<comment type="caution">
    <text evidence="1">The sequence shown here is derived from an EMBL/GenBank/DDBJ whole genome shotgun (WGS) entry which is preliminary data.</text>
</comment>